<dbReference type="GeneID" id="24098313"/>
<name>J4HXQ0_9APHY</name>
<dbReference type="AlphaFoldDB" id="J4HXQ0"/>
<dbReference type="EMBL" id="HE797112">
    <property type="protein sequence ID" value="CCM03402.1"/>
    <property type="molecule type" value="Genomic_DNA"/>
</dbReference>
<organism evidence="2 3">
    <name type="scientific">Fibroporia radiculosa</name>
    <dbReference type="NCBI Taxonomy" id="599839"/>
    <lineage>
        <taxon>Eukaryota</taxon>
        <taxon>Fungi</taxon>
        <taxon>Dikarya</taxon>
        <taxon>Basidiomycota</taxon>
        <taxon>Agaricomycotina</taxon>
        <taxon>Agaricomycetes</taxon>
        <taxon>Polyporales</taxon>
        <taxon>Fibroporiaceae</taxon>
        <taxon>Fibroporia</taxon>
    </lineage>
</organism>
<dbReference type="SUPFAM" id="SSF53613">
    <property type="entry name" value="Ribokinase-like"/>
    <property type="match status" value="1"/>
</dbReference>
<evidence type="ECO:0000259" key="1">
    <source>
        <dbReference type="Pfam" id="PF00294"/>
    </source>
</evidence>
<dbReference type="InParanoid" id="J4HXQ0"/>
<protein>
    <recommendedName>
        <fullName evidence="1">Carbohydrate kinase PfkB domain-containing protein</fullName>
    </recommendedName>
</protein>
<keyword evidence="3" id="KW-1185">Reference proteome</keyword>
<dbReference type="Proteomes" id="UP000006352">
    <property type="component" value="Unassembled WGS sequence"/>
</dbReference>
<gene>
    <name evidence="2" type="ORF">FIBRA_05533</name>
</gene>
<dbReference type="STRING" id="599839.J4HXQ0"/>
<dbReference type="InterPro" id="IPR011611">
    <property type="entry name" value="PfkB_dom"/>
</dbReference>
<reference evidence="2 3" key="1">
    <citation type="journal article" date="2012" name="Appl. Environ. Microbiol.">
        <title>Short-read sequencing for genomic analysis of the brown rot fungus Fibroporia radiculosa.</title>
        <authorList>
            <person name="Tang J.D."/>
            <person name="Perkins A.D."/>
            <person name="Sonstegard T.S."/>
            <person name="Schroeder S.G."/>
            <person name="Burgess S.C."/>
            <person name="Diehl S.V."/>
        </authorList>
    </citation>
    <scope>NUCLEOTIDE SEQUENCE [LARGE SCALE GENOMIC DNA]</scope>
    <source>
        <strain evidence="2 3">TFFH 294</strain>
    </source>
</reference>
<dbReference type="RefSeq" id="XP_012182685.1">
    <property type="nucleotide sequence ID" value="XM_012327295.1"/>
</dbReference>
<dbReference type="HOGENOM" id="CLU_032834_1_0_1"/>
<evidence type="ECO:0000313" key="3">
    <source>
        <dbReference type="Proteomes" id="UP000006352"/>
    </source>
</evidence>
<feature type="domain" description="Carbohydrate kinase PfkB" evidence="1">
    <location>
        <begin position="171"/>
        <end position="305"/>
    </location>
</feature>
<dbReference type="OrthoDB" id="497927at2759"/>
<dbReference type="Gene3D" id="3.40.1190.20">
    <property type="match status" value="1"/>
</dbReference>
<dbReference type="InterPro" id="IPR029056">
    <property type="entry name" value="Ribokinase-like"/>
</dbReference>
<dbReference type="PANTHER" id="PTHR47098:SF2">
    <property type="entry name" value="PROTEIN MAK32"/>
    <property type="match status" value="1"/>
</dbReference>
<dbReference type="Pfam" id="PF00294">
    <property type="entry name" value="PfkB"/>
    <property type="match status" value="1"/>
</dbReference>
<dbReference type="FunCoup" id="J4HXQ0">
    <property type="interactions" value="1"/>
</dbReference>
<accession>J4HXQ0</accession>
<proteinExistence type="predicted"/>
<evidence type="ECO:0000313" key="2">
    <source>
        <dbReference type="EMBL" id="CCM03402.1"/>
    </source>
</evidence>
<sequence length="342" mass="37396">MDTDGLERIIVSLGMFIIDDFQFHDDDDQPTGKILPPQESSCLLAAEVVLLPAEAVGMIVDRGNDFPGSIQKQLDALGHHAWLFRDNNERVTTRALNSYKGDRRGFQYTTPRIRLTPRDLIGSDFQRPKMLHFICSPTRAATIVSEIKDEDGWNPITIYEPIPDRCIPEELPALINVLPSISVLSPNAEEALSLLSIPGPPTKTLVEEACGRLLQLGVGPQGEGVVVIRSGALGAFVASKGREGTWVPAFWNGDEDLKHVVDVTGAGNGFLGGMAAGLHITGGDTYEATLYGTISSSFIIEQEGLPHLTQRSDTIGHLGEYWNGDLPHRRLKVLQDRLQKVT</sequence>
<dbReference type="PANTHER" id="PTHR47098">
    <property type="entry name" value="PROTEIN MAK32"/>
    <property type="match status" value="1"/>
</dbReference>